<reference evidence="2" key="1">
    <citation type="submission" date="2013-08" db="EMBL/GenBank/DDBJ databases">
        <authorList>
            <person name="Mendez C."/>
            <person name="Richter M."/>
            <person name="Ferrer M."/>
            <person name="Sanchez J."/>
        </authorList>
    </citation>
    <scope>NUCLEOTIDE SEQUENCE</scope>
</reference>
<name>T0Z526_9ZZZZ</name>
<sequence length="82" mass="9679">MREKDRAKWERVRAKGKRRFVLMRGVLMWGLGTAILSSVLLEIEGVQSFHLWPGLPGVVLMFLFGGYFWGSWMWNAMERLYQ</sequence>
<proteinExistence type="predicted"/>
<keyword evidence="1" id="KW-1133">Transmembrane helix</keyword>
<organism evidence="2">
    <name type="scientific">mine drainage metagenome</name>
    <dbReference type="NCBI Taxonomy" id="410659"/>
    <lineage>
        <taxon>unclassified sequences</taxon>
        <taxon>metagenomes</taxon>
        <taxon>ecological metagenomes</taxon>
    </lineage>
</organism>
<reference evidence="2" key="2">
    <citation type="journal article" date="2014" name="ISME J.">
        <title>Microbial stratification in low pH oxic and suboxic macroscopic growths along an acid mine drainage.</title>
        <authorList>
            <person name="Mendez-Garcia C."/>
            <person name="Mesa V."/>
            <person name="Sprenger R.R."/>
            <person name="Richter M."/>
            <person name="Diez M.S."/>
            <person name="Solano J."/>
            <person name="Bargiela R."/>
            <person name="Golyshina O.V."/>
            <person name="Manteca A."/>
            <person name="Ramos J.L."/>
            <person name="Gallego J.R."/>
            <person name="Llorente I."/>
            <person name="Martins Dos Santos V.A."/>
            <person name="Jensen O.N."/>
            <person name="Pelaez A.I."/>
            <person name="Sanchez J."/>
            <person name="Ferrer M."/>
        </authorList>
    </citation>
    <scope>NUCLEOTIDE SEQUENCE</scope>
</reference>
<gene>
    <name evidence="2" type="ORF">B1A_16572</name>
</gene>
<keyword evidence="1" id="KW-0472">Membrane</keyword>
<comment type="caution">
    <text evidence="2">The sequence shown here is derived from an EMBL/GenBank/DDBJ whole genome shotgun (WGS) entry which is preliminary data.</text>
</comment>
<keyword evidence="1" id="KW-0812">Transmembrane</keyword>
<protein>
    <submittedName>
        <fullName evidence="2">Uncharacterized protein</fullName>
    </submittedName>
</protein>
<accession>T0Z526</accession>
<evidence type="ECO:0000313" key="2">
    <source>
        <dbReference type="EMBL" id="EQD40133.1"/>
    </source>
</evidence>
<feature type="transmembrane region" description="Helical" evidence="1">
    <location>
        <begin position="21"/>
        <end position="43"/>
    </location>
</feature>
<dbReference type="EMBL" id="AUZX01012182">
    <property type="protein sequence ID" value="EQD40133.1"/>
    <property type="molecule type" value="Genomic_DNA"/>
</dbReference>
<feature type="non-terminal residue" evidence="2">
    <location>
        <position position="82"/>
    </location>
</feature>
<evidence type="ECO:0000256" key="1">
    <source>
        <dbReference type="SAM" id="Phobius"/>
    </source>
</evidence>
<dbReference type="AlphaFoldDB" id="T0Z526"/>
<feature type="transmembrane region" description="Helical" evidence="1">
    <location>
        <begin position="49"/>
        <end position="69"/>
    </location>
</feature>